<dbReference type="AlphaFoldDB" id="A0A163A246"/>
<evidence type="ECO:0000313" key="2">
    <source>
        <dbReference type="Proteomes" id="UP000076715"/>
    </source>
</evidence>
<gene>
    <name evidence="1" type="ORF">AWE51_24950</name>
</gene>
<dbReference type="EMBL" id="LQRT01000014">
    <property type="protein sequence ID" value="KZS40208.1"/>
    <property type="molecule type" value="Genomic_DNA"/>
</dbReference>
<protein>
    <submittedName>
        <fullName evidence="1">Uncharacterized protein</fullName>
    </submittedName>
</protein>
<dbReference type="OrthoDB" id="1163521at2"/>
<reference evidence="1 2" key="1">
    <citation type="submission" date="2016-01" db="EMBL/GenBank/DDBJ databases">
        <title>The draft genome sequence of Aquimarina sp. RZW4-3-2.</title>
        <authorList>
            <person name="Wang Y."/>
        </authorList>
    </citation>
    <scope>NUCLEOTIDE SEQUENCE [LARGE SCALE GENOMIC DNA]</scope>
    <source>
        <strain evidence="1 2">RZW4-3-2</strain>
    </source>
</reference>
<evidence type="ECO:0000313" key="1">
    <source>
        <dbReference type="EMBL" id="KZS40208.1"/>
    </source>
</evidence>
<dbReference type="RefSeq" id="WP_066314725.1">
    <property type="nucleotide sequence ID" value="NZ_LQRT01000014.1"/>
</dbReference>
<organism evidence="1 2">
    <name type="scientific">Aquimarina aggregata</name>
    <dbReference type="NCBI Taxonomy" id="1642818"/>
    <lineage>
        <taxon>Bacteria</taxon>
        <taxon>Pseudomonadati</taxon>
        <taxon>Bacteroidota</taxon>
        <taxon>Flavobacteriia</taxon>
        <taxon>Flavobacteriales</taxon>
        <taxon>Flavobacteriaceae</taxon>
        <taxon>Aquimarina</taxon>
    </lineage>
</organism>
<dbReference type="Proteomes" id="UP000076715">
    <property type="component" value="Unassembled WGS sequence"/>
</dbReference>
<name>A0A163A246_9FLAO</name>
<proteinExistence type="predicted"/>
<keyword evidence="2" id="KW-1185">Reference proteome</keyword>
<accession>A0A163A246</accession>
<sequence length="79" mass="8964">MKYHQFYNKDQEAKKHLLADAFGSILGVGLHTSVVNPLPKMISIIHGVKKKKRALLSLCEYSHETIRKSYSTCNKAFIS</sequence>
<comment type="caution">
    <text evidence="1">The sequence shown here is derived from an EMBL/GenBank/DDBJ whole genome shotgun (WGS) entry which is preliminary data.</text>
</comment>